<dbReference type="InterPro" id="IPR001173">
    <property type="entry name" value="Glyco_trans_2-like"/>
</dbReference>
<accession>A0A0A2A5N8</accession>
<dbReference type="InterPro" id="IPR003329">
    <property type="entry name" value="Cytidylyl_trans"/>
</dbReference>
<dbReference type="CDD" id="cd00761">
    <property type="entry name" value="Glyco_tranf_GTA_type"/>
    <property type="match status" value="1"/>
</dbReference>
<protein>
    <recommendedName>
        <fullName evidence="1">Glycosyltransferase 2-like domain-containing protein</fullName>
    </recommendedName>
</protein>
<sequence length="460" mass="52440">MKEFIKKLNKLISIIIRTKNEEEWITKCLQAVFAQKDVRIEVIIVDNKSSDTTLSRAKEFDVKIIEIDKYLPGLALNYGISNSNGEIICCLSGHCVPTDEYWLTNLIKPLSNKEIAGTYGRQVPTENSDPLDVRDLVMLFRNESFIQSVDSFFHNANSAFLKSTWLEFPFCDESTNIEDRIWGEQIIKSGYKIAYVSEACVYHWHGVNHGLDRSRAKNIARILDKISNLKPKEDNSKNLKFTTCLAIIPIKGETVSFQEISLLEKTINSLKSTNLVNEIIVTTDNEKTAKKAEDLGVRFLMRPDSLSTSNTSLADVLKFTLEELENKGEFYDIVAVAEEIYPFRNKEIVKNMIELMLSGKSDTIYAAWEEKRITWYGTNDELEVLGGNSWVIKKNKNEDNVLTSLTGYLLLVKPSQIRKKSLFSSVTEAYVIKDPIAVLAIHSQSELERVINHFRKTINL</sequence>
<dbReference type="eggNOG" id="COG1083">
    <property type="taxonomic scope" value="Bacteria"/>
</dbReference>
<dbReference type="AlphaFoldDB" id="A0A0A2A5N8"/>
<evidence type="ECO:0000313" key="3">
    <source>
        <dbReference type="Proteomes" id="UP000030445"/>
    </source>
</evidence>
<evidence type="ECO:0000259" key="1">
    <source>
        <dbReference type="Pfam" id="PF00535"/>
    </source>
</evidence>
<dbReference type="PANTHER" id="PTHR43685">
    <property type="entry name" value="GLYCOSYLTRANSFERASE"/>
    <property type="match status" value="1"/>
</dbReference>
<gene>
    <name evidence="2" type="ORF">EU96_1553</name>
</gene>
<dbReference type="InterPro" id="IPR029044">
    <property type="entry name" value="Nucleotide-diphossugar_trans"/>
</dbReference>
<comment type="caution">
    <text evidence="2">The sequence shown here is derived from an EMBL/GenBank/DDBJ whole genome shotgun (WGS) entry which is preliminary data.</text>
</comment>
<reference evidence="3" key="1">
    <citation type="journal article" date="2014" name="Sci. Data">
        <title>Genomes of diverse isolates of the marine cyanobacterium Prochlorococcus.</title>
        <authorList>
            <person name="Biller S."/>
            <person name="Berube P."/>
            <person name="Thompson J."/>
            <person name="Kelly L."/>
            <person name="Roggensack S."/>
            <person name="Awad L."/>
            <person name="Roache-Johnson K."/>
            <person name="Ding H."/>
            <person name="Giovannoni S.J."/>
            <person name="Moore L.R."/>
            <person name="Chisholm S.W."/>
        </authorList>
    </citation>
    <scope>NUCLEOTIDE SEQUENCE [LARGE SCALE GENOMIC DNA]</scope>
    <source>
        <strain evidence="3">MIT 9302</strain>
    </source>
</reference>
<dbReference type="Pfam" id="PF00535">
    <property type="entry name" value="Glycos_transf_2"/>
    <property type="match status" value="1"/>
</dbReference>
<dbReference type="SUPFAM" id="SSF53448">
    <property type="entry name" value="Nucleotide-diphospho-sugar transferases"/>
    <property type="match status" value="2"/>
</dbReference>
<dbReference type="PANTHER" id="PTHR43685:SF3">
    <property type="entry name" value="SLR2126 PROTEIN"/>
    <property type="match status" value="1"/>
</dbReference>
<name>A0A0A2A5N8_PROMR</name>
<dbReference type="OrthoDB" id="153025at2"/>
<dbReference type="Pfam" id="PF02348">
    <property type="entry name" value="CTP_transf_3"/>
    <property type="match status" value="1"/>
</dbReference>
<dbReference type="STRING" id="74545.EU96_1553"/>
<proteinExistence type="predicted"/>
<organism evidence="2 3">
    <name type="scientific">Prochlorococcus marinus str. MIT 9302</name>
    <dbReference type="NCBI Taxonomy" id="74545"/>
    <lineage>
        <taxon>Bacteria</taxon>
        <taxon>Bacillati</taxon>
        <taxon>Cyanobacteriota</taxon>
        <taxon>Cyanophyceae</taxon>
        <taxon>Synechococcales</taxon>
        <taxon>Prochlorococcaceae</taxon>
        <taxon>Prochlorococcus</taxon>
    </lineage>
</organism>
<evidence type="ECO:0000313" key="2">
    <source>
        <dbReference type="EMBL" id="KGF96915.1"/>
    </source>
</evidence>
<dbReference type="Gene3D" id="3.90.550.10">
    <property type="entry name" value="Spore Coat Polysaccharide Biosynthesis Protein SpsA, Chain A"/>
    <property type="match status" value="2"/>
</dbReference>
<feature type="domain" description="Glycosyltransferase 2-like" evidence="1">
    <location>
        <begin position="13"/>
        <end position="136"/>
    </location>
</feature>
<dbReference type="InterPro" id="IPR050834">
    <property type="entry name" value="Glycosyltransf_2"/>
</dbReference>
<dbReference type="eggNOG" id="COG1216">
    <property type="taxonomic scope" value="Bacteria"/>
</dbReference>
<dbReference type="EMBL" id="JNAM01000011">
    <property type="protein sequence ID" value="KGF96915.1"/>
    <property type="molecule type" value="Genomic_DNA"/>
</dbReference>
<dbReference type="Proteomes" id="UP000030445">
    <property type="component" value="Unassembled WGS sequence"/>
</dbReference>